<evidence type="ECO:0000313" key="1">
    <source>
        <dbReference type="EMBL" id="OBU60568.1"/>
    </source>
</evidence>
<gene>
    <name evidence="1" type="ORF">A9K56_14685</name>
</gene>
<reference evidence="1 2" key="1">
    <citation type="submission" date="2016-05" db="EMBL/GenBank/DDBJ databases">
        <title>Draft Genome Sequences of Stenotrophomonas maltophilia Strains Sm32COP, Sm41DVV, Sm46PAILV, SmF3, SmF22, SmSOFb1 and SmCVFa1, Isolated from Different Manures, in France.</title>
        <authorList>
            <person name="Nazaret S."/>
            <person name="Bodilis J."/>
        </authorList>
    </citation>
    <scope>NUCLEOTIDE SEQUENCE [LARGE SCALE GENOMIC DNA]</scope>
    <source>
        <strain evidence="1 2">Sm41DVV</strain>
    </source>
</reference>
<comment type="caution">
    <text evidence="1">The sequence shown here is derived from an EMBL/GenBank/DDBJ whole genome shotgun (WGS) entry which is preliminary data.</text>
</comment>
<sequence length="257" mass="27433">MLGLLAWLCAASPAVSGNARAPAAPADDVGTAQAVAQAEARGRQMFEHDLAAERATDALLEQGMRGDTRVRGWITEQRGSHYEVSMIGDGAMVLYRAATDAQGRMTGATETLDVPAAPTTYQAGAAAARALALNSAFDACAQTYNSVVLPAPGTAADAWTVYLLPATTDPAVVPLGGTHRLDIAHGRIVSRRAFTHSCIQLKRAPPGAAMFITHLQDPTPTEIHVFWSLWARSPLYVSTGKDVIWKIEDGRIRRMQD</sequence>
<organism evidence="1 2">
    <name type="scientific">Stenotrophomonas maltophilia</name>
    <name type="common">Pseudomonas maltophilia</name>
    <name type="synonym">Xanthomonas maltophilia</name>
    <dbReference type="NCBI Taxonomy" id="40324"/>
    <lineage>
        <taxon>Bacteria</taxon>
        <taxon>Pseudomonadati</taxon>
        <taxon>Pseudomonadota</taxon>
        <taxon>Gammaproteobacteria</taxon>
        <taxon>Lysobacterales</taxon>
        <taxon>Lysobacteraceae</taxon>
        <taxon>Stenotrophomonas</taxon>
        <taxon>Stenotrophomonas maltophilia group</taxon>
    </lineage>
</organism>
<dbReference type="Proteomes" id="UP000092125">
    <property type="component" value="Unassembled WGS sequence"/>
</dbReference>
<dbReference type="EMBL" id="LYVI01000009">
    <property type="protein sequence ID" value="OBU60568.1"/>
    <property type="molecule type" value="Genomic_DNA"/>
</dbReference>
<name>A0AAP7GQG3_STEMA</name>
<protein>
    <submittedName>
        <fullName evidence="1">Uncharacterized protein</fullName>
    </submittedName>
</protein>
<evidence type="ECO:0000313" key="2">
    <source>
        <dbReference type="Proteomes" id="UP000092125"/>
    </source>
</evidence>
<accession>A0AAP7GQG3</accession>
<proteinExistence type="predicted"/>
<dbReference type="AlphaFoldDB" id="A0AAP7GQG3"/>